<dbReference type="SUPFAM" id="SSF53850">
    <property type="entry name" value="Periplasmic binding protein-like II"/>
    <property type="match status" value="1"/>
</dbReference>
<sequence>MKRGFDRRIVIFVTMLLLTGCISEMNQTGFEESSEKITITIMHNWTIEDGKAVAMRRVLENFRATHPDVIVEEEGLSTDGLKARLRTLAAADEMPDLFVMWPGAMTKDFVKGNLLQPIDDMLDSKPEWRDHFIPHALDDFTVEGKTYTVPMNLAPTSIIYYNNALFDKHGVKVPTTWDELLVAINRFNEKGVIPIALGNKSNWVVQSTIFSTLADRITGTDWFKRAINQNGAAFTDPEFIRALELLQSLGTMKAFQPGFNSIDDNQMMQLFFEGKSAMVINGGWAASNIVQNAPKEVLDHTHVTILPAIHGGGGKARSASGVVGTGLGVNKKLDGARKAAALELFYALSGPEGQKATLDGNTLVSYNVEWDKSKANPMFVELYELIQNVEISPVYDGKLEAVTVEVMNNGLQELLLGADPLSVARKIQETQAAATAK</sequence>
<name>A0A7G5BSS0_9BACL</name>
<evidence type="ECO:0000256" key="5">
    <source>
        <dbReference type="ARBA" id="ARBA00023288"/>
    </source>
</evidence>
<dbReference type="InterPro" id="IPR006059">
    <property type="entry name" value="SBP"/>
</dbReference>
<accession>A0A7G5BSS0</accession>
<proteinExistence type="predicted"/>
<evidence type="ECO:0000256" key="3">
    <source>
        <dbReference type="ARBA" id="ARBA00023136"/>
    </source>
</evidence>
<evidence type="ECO:0000313" key="7">
    <source>
        <dbReference type="Proteomes" id="UP000515679"/>
    </source>
</evidence>
<dbReference type="PANTHER" id="PTHR43649:SF33">
    <property type="entry name" value="POLYGALACTURONAN_RHAMNOGALACTURONAN-BINDING PROTEIN YTCQ"/>
    <property type="match status" value="1"/>
</dbReference>
<keyword evidence="4" id="KW-0564">Palmitate</keyword>
<keyword evidence="5" id="KW-0449">Lipoprotein</keyword>
<organism evidence="6 7">
    <name type="scientific">Cohnella cholangitidis</name>
    <dbReference type="NCBI Taxonomy" id="2598458"/>
    <lineage>
        <taxon>Bacteria</taxon>
        <taxon>Bacillati</taxon>
        <taxon>Bacillota</taxon>
        <taxon>Bacilli</taxon>
        <taxon>Bacillales</taxon>
        <taxon>Paenibacillaceae</taxon>
        <taxon>Cohnella</taxon>
    </lineage>
</organism>
<protein>
    <submittedName>
        <fullName evidence="6">Extracellular solute-binding protein</fullName>
    </submittedName>
</protein>
<dbReference type="Proteomes" id="UP000515679">
    <property type="component" value="Chromosome"/>
</dbReference>
<dbReference type="Gene3D" id="3.40.190.10">
    <property type="entry name" value="Periplasmic binding protein-like II"/>
    <property type="match status" value="2"/>
</dbReference>
<dbReference type="InterPro" id="IPR050490">
    <property type="entry name" value="Bact_solute-bd_prot1"/>
</dbReference>
<dbReference type="KEGG" id="cchl:FPL14_01390"/>
<dbReference type="PROSITE" id="PS51257">
    <property type="entry name" value="PROKAR_LIPOPROTEIN"/>
    <property type="match status" value="1"/>
</dbReference>
<evidence type="ECO:0000256" key="4">
    <source>
        <dbReference type="ARBA" id="ARBA00023139"/>
    </source>
</evidence>
<dbReference type="PANTHER" id="PTHR43649">
    <property type="entry name" value="ARABINOSE-BINDING PROTEIN-RELATED"/>
    <property type="match status" value="1"/>
</dbReference>
<dbReference type="EMBL" id="CP041969">
    <property type="protein sequence ID" value="QMV40004.1"/>
    <property type="molecule type" value="Genomic_DNA"/>
</dbReference>
<dbReference type="AlphaFoldDB" id="A0A7G5BSS0"/>
<evidence type="ECO:0000256" key="1">
    <source>
        <dbReference type="ARBA" id="ARBA00022475"/>
    </source>
</evidence>
<reference evidence="6 7" key="1">
    <citation type="submission" date="2019-07" db="EMBL/GenBank/DDBJ databases">
        <authorList>
            <person name="Kim J.K."/>
            <person name="Cheong H.-M."/>
            <person name="Choi Y."/>
            <person name="Hwang K.J."/>
            <person name="Lee S."/>
            <person name="Choi C."/>
        </authorList>
    </citation>
    <scope>NUCLEOTIDE SEQUENCE [LARGE SCALE GENOMIC DNA]</scope>
    <source>
        <strain evidence="6 7">KS 22</strain>
    </source>
</reference>
<dbReference type="Pfam" id="PF01547">
    <property type="entry name" value="SBP_bac_1"/>
    <property type="match status" value="1"/>
</dbReference>
<keyword evidence="7" id="KW-1185">Reference proteome</keyword>
<dbReference type="RefSeq" id="WP_182301337.1">
    <property type="nucleotide sequence ID" value="NZ_CP041969.1"/>
</dbReference>
<keyword evidence="3" id="KW-0472">Membrane</keyword>
<evidence type="ECO:0000256" key="2">
    <source>
        <dbReference type="ARBA" id="ARBA00022729"/>
    </source>
</evidence>
<evidence type="ECO:0000313" key="6">
    <source>
        <dbReference type="EMBL" id="QMV40004.1"/>
    </source>
</evidence>
<keyword evidence="2" id="KW-0732">Signal</keyword>
<gene>
    <name evidence="6" type="ORF">FPL14_01390</name>
</gene>
<keyword evidence="1" id="KW-1003">Cell membrane</keyword>